<accession>A0ABD3R1N6</accession>
<dbReference type="SMART" id="SM00369">
    <property type="entry name" value="LRR_TYP"/>
    <property type="match status" value="6"/>
</dbReference>
<feature type="compositionally biased region" description="Polar residues" evidence="4">
    <location>
        <begin position="1"/>
        <end position="15"/>
    </location>
</feature>
<keyword evidence="3" id="KW-0472">Membrane</keyword>
<organism evidence="5 6">
    <name type="scientific">Cyclotella cryptica</name>
    <dbReference type="NCBI Taxonomy" id="29204"/>
    <lineage>
        <taxon>Eukaryota</taxon>
        <taxon>Sar</taxon>
        <taxon>Stramenopiles</taxon>
        <taxon>Ochrophyta</taxon>
        <taxon>Bacillariophyta</taxon>
        <taxon>Coscinodiscophyceae</taxon>
        <taxon>Thalassiosirophycidae</taxon>
        <taxon>Stephanodiscales</taxon>
        <taxon>Stephanodiscaceae</taxon>
        <taxon>Cyclotella</taxon>
    </lineage>
</organism>
<dbReference type="PANTHER" id="PTHR48057">
    <property type="entry name" value="LEUCINE-RICH REPEAT SERINE/THREONINE-PROTEIN KINASE 1"/>
    <property type="match status" value="1"/>
</dbReference>
<evidence type="ECO:0000256" key="2">
    <source>
        <dbReference type="ARBA" id="ARBA00022737"/>
    </source>
</evidence>
<dbReference type="EMBL" id="JABMIG020000009">
    <property type="protein sequence ID" value="KAL3804195.1"/>
    <property type="molecule type" value="Genomic_DNA"/>
</dbReference>
<dbReference type="PANTHER" id="PTHR48057:SF7">
    <property type="entry name" value="LEUCINE-RICH REPEAT SERINE_THREONINE-PROTEIN KINASE 1"/>
    <property type="match status" value="1"/>
</dbReference>
<evidence type="ECO:0000313" key="6">
    <source>
        <dbReference type="Proteomes" id="UP001516023"/>
    </source>
</evidence>
<keyword evidence="6" id="KW-1185">Reference proteome</keyword>
<feature type="region of interest" description="Disordered" evidence="4">
    <location>
        <begin position="1"/>
        <end position="61"/>
    </location>
</feature>
<dbReference type="Proteomes" id="UP001516023">
    <property type="component" value="Unassembled WGS sequence"/>
</dbReference>
<keyword evidence="1" id="KW-0433">Leucine-rich repeat</keyword>
<keyword evidence="2" id="KW-0677">Repeat</keyword>
<dbReference type="InterPro" id="IPR032675">
    <property type="entry name" value="LRR_dom_sf"/>
</dbReference>
<protein>
    <recommendedName>
        <fullName evidence="7">Leucine-rich repeat-containing N-terminal plant-type domain-containing protein</fullName>
    </recommendedName>
</protein>
<feature type="compositionally biased region" description="Polar residues" evidence="4">
    <location>
        <begin position="33"/>
        <end position="61"/>
    </location>
</feature>
<dbReference type="Pfam" id="PF00560">
    <property type="entry name" value="LRR_1"/>
    <property type="match status" value="8"/>
</dbReference>
<gene>
    <name evidence="5" type="ORF">HJC23_013714</name>
</gene>
<evidence type="ECO:0000313" key="5">
    <source>
        <dbReference type="EMBL" id="KAL3804195.1"/>
    </source>
</evidence>
<dbReference type="Gene3D" id="3.80.10.10">
    <property type="entry name" value="Ribonuclease Inhibitor"/>
    <property type="match status" value="3"/>
</dbReference>
<evidence type="ECO:0000256" key="1">
    <source>
        <dbReference type="ARBA" id="ARBA00022614"/>
    </source>
</evidence>
<dbReference type="SUPFAM" id="SSF52047">
    <property type="entry name" value="RNI-like"/>
    <property type="match status" value="1"/>
</dbReference>
<dbReference type="InterPro" id="IPR052595">
    <property type="entry name" value="LRRC69/RLP"/>
</dbReference>
<dbReference type="AlphaFoldDB" id="A0ABD3R1N6"/>
<comment type="caution">
    <text evidence="5">The sequence shown here is derived from an EMBL/GenBank/DDBJ whole genome shotgun (WGS) entry which is preliminary data.</text>
</comment>
<dbReference type="FunFam" id="3.80.10.10:FF:000095">
    <property type="entry name" value="LRR receptor-like serine/threonine-protein kinase GSO1"/>
    <property type="match status" value="1"/>
</dbReference>
<name>A0ABD3R1N6_9STRA</name>
<dbReference type="InterPro" id="IPR003591">
    <property type="entry name" value="Leu-rich_rpt_typical-subtyp"/>
</dbReference>
<sequence>MLPSQSSLGDSQLSNDPDVDVRALAVNDEHQLSGRTQLLNDNTPSSESNQASTQRECESSSMEYIVSNDHSEIDASVPCDPPDYGPTQRNSIDTSVKILNKQVKIQKSMDSGLPVLSNIPSDSPPVPMSQSTYAVKQNVSAIGNSKSKSNAVVFEDNLGHSSPENFAFNIQSTTPYSRNQEEEHSDLPNNISEPLAVAEHDIVIPEAYLVAVEPPEVAELTSAKVFIPEKWSLTIVGRKIHIGVLIMFVVALVALATGLTVKAPRTKQSQTEALALKKQESKMRTKYDIEKNVLARKVAFQDISANDSRNLALDWILNKDPLQLDSTNKNLYQQYILAVLAFDFGSSYEWMSAENECNWHGVSCLDGKVHKLELNEENLTGTVPPEIGELQYLDTIALYGNAEVGNLRNLEIISLGSNYLSRTIPSSIAKLTMLIELHINNNQFEGTFPDAVIRHLKQLTTFDIGGNDNFLFTGGIGNQFTGTLPSQLWVLTKLAYFDVSGNKLHDTLSSEIKHLKSLTHLNVNGNQFHGALPTGIGNVMGLTYLDIGANLLTGTIPMEFGSLNSLVFFGASSNQLKGTIPSDLGMLALLNQLWLSTNKLTGTIPQELGHLNSLMDIDVSWNQLIGTLPTDFGNLVSLTRLWLDGNQLTGTLPTEVGCLQELTELHLSNNLFSGTLPLELGRLESLAYLDVSLNRFTGIFPSEIKNLPGLSNLCDSNNSFTTNFLPKAGTCWSLPGVFLT</sequence>
<evidence type="ECO:0008006" key="7">
    <source>
        <dbReference type="Google" id="ProtNLM"/>
    </source>
</evidence>
<evidence type="ECO:0000256" key="4">
    <source>
        <dbReference type="SAM" id="MobiDB-lite"/>
    </source>
</evidence>
<proteinExistence type="predicted"/>
<reference evidence="5 6" key="1">
    <citation type="journal article" date="2020" name="G3 (Bethesda)">
        <title>Improved Reference Genome for Cyclotella cryptica CCMP332, a Model for Cell Wall Morphogenesis, Salinity Adaptation, and Lipid Production in Diatoms (Bacillariophyta).</title>
        <authorList>
            <person name="Roberts W.R."/>
            <person name="Downey K.M."/>
            <person name="Ruck E.C."/>
            <person name="Traller J.C."/>
            <person name="Alverson A.J."/>
        </authorList>
    </citation>
    <scope>NUCLEOTIDE SEQUENCE [LARGE SCALE GENOMIC DNA]</scope>
    <source>
        <strain evidence="5 6">CCMP332</strain>
    </source>
</reference>
<dbReference type="InterPro" id="IPR001611">
    <property type="entry name" value="Leu-rich_rpt"/>
</dbReference>
<evidence type="ECO:0000256" key="3">
    <source>
        <dbReference type="ARBA" id="ARBA00023136"/>
    </source>
</evidence>